<dbReference type="Proteomes" id="UP000184048">
    <property type="component" value="Unassembled WGS sequence"/>
</dbReference>
<feature type="transmembrane region" description="Helical" evidence="1">
    <location>
        <begin position="53"/>
        <end position="70"/>
    </location>
</feature>
<dbReference type="STRING" id="1121884.SAMN02745131_02341"/>
<keyword evidence="1" id="KW-1133">Transmembrane helix</keyword>
<organism evidence="2 3">
    <name type="scientific">Flavisolibacter ginsengisoli DSM 18119</name>
    <dbReference type="NCBI Taxonomy" id="1121884"/>
    <lineage>
        <taxon>Bacteria</taxon>
        <taxon>Pseudomonadati</taxon>
        <taxon>Bacteroidota</taxon>
        <taxon>Chitinophagia</taxon>
        <taxon>Chitinophagales</taxon>
        <taxon>Chitinophagaceae</taxon>
        <taxon>Flavisolibacter</taxon>
    </lineage>
</organism>
<dbReference type="EMBL" id="FQUU01000009">
    <property type="protein sequence ID" value="SHF33266.1"/>
    <property type="molecule type" value="Genomic_DNA"/>
</dbReference>
<dbReference type="AlphaFoldDB" id="A0A1M5ASZ9"/>
<proteinExistence type="predicted"/>
<sequence>MIEEFQEEQRKRVNRMRSIMDYAMGALILFIGLYFCLNKVLHINVFNRQPSSMDVFIGIVFIFYGIWRMYRGYKKDYYR</sequence>
<dbReference type="RefSeq" id="WP_072835516.1">
    <property type="nucleotide sequence ID" value="NZ_FQUU01000009.1"/>
</dbReference>
<evidence type="ECO:0000313" key="3">
    <source>
        <dbReference type="Proteomes" id="UP000184048"/>
    </source>
</evidence>
<reference evidence="2 3" key="1">
    <citation type="submission" date="2016-11" db="EMBL/GenBank/DDBJ databases">
        <authorList>
            <person name="Jaros S."/>
            <person name="Januszkiewicz K."/>
            <person name="Wedrychowicz H."/>
        </authorList>
    </citation>
    <scope>NUCLEOTIDE SEQUENCE [LARGE SCALE GENOMIC DNA]</scope>
    <source>
        <strain evidence="2 3">DSM 18119</strain>
    </source>
</reference>
<gene>
    <name evidence="2" type="ORF">SAMN02745131_02341</name>
</gene>
<protein>
    <submittedName>
        <fullName evidence="2">Uncharacterized protein</fullName>
    </submittedName>
</protein>
<keyword evidence="3" id="KW-1185">Reference proteome</keyword>
<keyword evidence="1" id="KW-0812">Transmembrane</keyword>
<evidence type="ECO:0000313" key="2">
    <source>
        <dbReference type="EMBL" id="SHF33266.1"/>
    </source>
</evidence>
<evidence type="ECO:0000256" key="1">
    <source>
        <dbReference type="SAM" id="Phobius"/>
    </source>
</evidence>
<accession>A0A1M5ASZ9</accession>
<keyword evidence="1" id="KW-0472">Membrane</keyword>
<feature type="transmembrane region" description="Helical" evidence="1">
    <location>
        <begin position="21"/>
        <end position="41"/>
    </location>
</feature>
<dbReference type="OrthoDB" id="676313at2"/>
<name>A0A1M5ASZ9_9BACT</name>